<gene>
    <name evidence="4" type="ORF">MUY27_12185</name>
</gene>
<organism evidence="4 5">
    <name type="scientific">Mucilaginibacter straminoryzae</name>
    <dbReference type="NCBI Taxonomy" id="2932774"/>
    <lineage>
        <taxon>Bacteria</taxon>
        <taxon>Pseudomonadati</taxon>
        <taxon>Bacteroidota</taxon>
        <taxon>Sphingobacteriia</taxon>
        <taxon>Sphingobacteriales</taxon>
        <taxon>Sphingobacteriaceae</taxon>
        <taxon>Mucilaginibacter</taxon>
    </lineage>
</organism>
<dbReference type="Gene3D" id="2.40.50.140">
    <property type="entry name" value="Nucleic acid-binding proteins"/>
    <property type="match status" value="1"/>
</dbReference>
<evidence type="ECO:0000256" key="3">
    <source>
        <dbReference type="RuleBase" id="RU000524"/>
    </source>
</evidence>
<dbReference type="Proteomes" id="UP001139450">
    <property type="component" value="Unassembled WGS sequence"/>
</dbReference>
<evidence type="ECO:0000256" key="1">
    <source>
        <dbReference type="ARBA" id="ARBA00023125"/>
    </source>
</evidence>
<dbReference type="Pfam" id="PF00436">
    <property type="entry name" value="SSB"/>
    <property type="match status" value="1"/>
</dbReference>
<dbReference type="CDD" id="cd04496">
    <property type="entry name" value="SSB_OBF"/>
    <property type="match status" value="1"/>
</dbReference>
<sequence>MLSNSGINKVFLVGHIGKEPRLHSFQNEPQMLCFPLVTLEFIRKNGETTEHQEWHYIKLPADATEEKQDLKKGQLVYVQGKIQTRKIVDEQQVKRYKTEILAQQIQVLNNPVQQADFADQ</sequence>
<dbReference type="SUPFAM" id="SSF50249">
    <property type="entry name" value="Nucleic acid-binding proteins"/>
    <property type="match status" value="1"/>
</dbReference>
<dbReference type="PIRSF" id="PIRSF002070">
    <property type="entry name" value="SSB"/>
    <property type="match status" value="1"/>
</dbReference>
<dbReference type="NCBIfam" id="TIGR00621">
    <property type="entry name" value="ssb"/>
    <property type="match status" value="1"/>
</dbReference>
<dbReference type="GO" id="GO:0006260">
    <property type="term" value="P:DNA replication"/>
    <property type="evidence" value="ECO:0007669"/>
    <property type="project" value="InterPro"/>
</dbReference>
<keyword evidence="1 2" id="KW-0238">DNA-binding</keyword>
<dbReference type="InterPro" id="IPR011344">
    <property type="entry name" value="ssDNA-bd"/>
</dbReference>
<evidence type="ECO:0000313" key="5">
    <source>
        <dbReference type="Proteomes" id="UP001139450"/>
    </source>
</evidence>
<dbReference type="PROSITE" id="PS50935">
    <property type="entry name" value="SSB"/>
    <property type="match status" value="1"/>
</dbReference>
<dbReference type="RefSeq" id="WP_245130306.1">
    <property type="nucleotide sequence ID" value="NZ_JALJEJ010000005.1"/>
</dbReference>
<name>A0A9X2BC32_9SPHI</name>
<dbReference type="InterPro" id="IPR000424">
    <property type="entry name" value="Primosome_PriB/ssb"/>
</dbReference>
<dbReference type="PANTHER" id="PTHR10302">
    <property type="entry name" value="SINGLE-STRANDED DNA-BINDING PROTEIN"/>
    <property type="match status" value="1"/>
</dbReference>
<evidence type="ECO:0000256" key="2">
    <source>
        <dbReference type="PIRNR" id="PIRNR002070"/>
    </source>
</evidence>
<dbReference type="GO" id="GO:0009295">
    <property type="term" value="C:nucleoid"/>
    <property type="evidence" value="ECO:0007669"/>
    <property type="project" value="TreeGrafter"/>
</dbReference>
<dbReference type="PANTHER" id="PTHR10302:SF27">
    <property type="entry name" value="SINGLE-STRANDED DNA-BINDING PROTEIN"/>
    <property type="match status" value="1"/>
</dbReference>
<dbReference type="GO" id="GO:0003697">
    <property type="term" value="F:single-stranded DNA binding"/>
    <property type="evidence" value="ECO:0007669"/>
    <property type="project" value="InterPro"/>
</dbReference>
<dbReference type="AlphaFoldDB" id="A0A9X2BC32"/>
<dbReference type="InterPro" id="IPR012340">
    <property type="entry name" value="NA-bd_OB-fold"/>
</dbReference>
<keyword evidence="5" id="KW-1185">Reference proteome</keyword>
<protein>
    <recommendedName>
        <fullName evidence="2 3">Single-stranded DNA-binding protein</fullName>
    </recommendedName>
</protein>
<proteinExistence type="predicted"/>
<accession>A0A9X2BC32</accession>
<dbReference type="EMBL" id="JALJEJ010000005">
    <property type="protein sequence ID" value="MCJ8210467.1"/>
    <property type="molecule type" value="Genomic_DNA"/>
</dbReference>
<evidence type="ECO:0000313" key="4">
    <source>
        <dbReference type="EMBL" id="MCJ8210467.1"/>
    </source>
</evidence>
<comment type="caution">
    <text evidence="4">The sequence shown here is derived from an EMBL/GenBank/DDBJ whole genome shotgun (WGS) entry which is preliminary data.</text>
</comment>
<reference evidence="4" key="1">
    <citation type="submission" date="2022-04" db="EMBL/GenBank/DDBJ databases">
        <title>Mucilaginibacter sp. RS28 isolated from freshwater.</title>
        <authorList>
            <person name="Ko S.-R."/>
        </authorList>
    </citation>
    <scope>NUCLEOTIDE SEQUENCE</scope>
    <source>
        <strain evidence="4">RS28</strain>
    </source>
</reference>